<sequence>MNERLNILGHVLVILIILAEIGNIFAREPREDSNVIMELLHYLSSNASIYTITVILVLLLFFSKAIKNRLKEFFNCWLKR</sequence>
<comment type="caution">
    <text evidence="2">The sequence shown here is derived from an EMBL/GenBank/DDBJ whole genome shotgun (WGS) entry which is preliminary data.</text>
</comment>
<accession>A0A176RW58</accession>
<feature type="transmembrane region" description="Helical" evidence="1">
    <location>
        <begin position="42"/>
        <end position="62"/>
    </location>
</feature>
<keyword evidence="1" id="KW-1133">Transmembrane helix</keyword>
<proteinExistence type="predicted"/>
<evidence type="ECO:0000313" key="3">
    <source>
        <dbReference type="Proteomes" id="UP000076962"/>
    </source>
</evidence>
<evidence type="ECO:0000313" key="2">
    <source>
        <dbReference type="EMBL" id="OAD19990.1"/>
    </source>
</evidence>
<evidence type="ECO:0000256" key="1">
    <source>
        <dbReference type="SAM" id="Phobius"/>
    </source>
</evidence>
<keyword evidence="1" id="KW-0472">Membrane</keyword>
<dbReference type="EMBL" id="LUTY01002587">
    <property type="protein sequence ID" value="OAD19990.1"/>
    <property type="molecule type" value="Genomic_DNA"/>
</dbReference>
<protein>
    <submittedName>
        <fullName evidence="2">Membrane protein</fullName>
    </submittedName>
</protein>
<organism evidence="2 3">
    <name type="scientific">Candidatus Thiomargarita nelsonii</name>
    <dbReference type="NCBI Taxonomy" id="1003181"/>
    <lineage>
        <taxon>Bacteria</taxon>
        <taxon>Pseudomonadati</taxon>
        <taxon>Pseudomonadota</taxon>
        <taxon>Gammaproteobacteria</taxon>
        <taxon>Thiotrichales</taxon>
        <taxon>Thiotrichaceae</taxon>
        <taxon>Thiomargarita</taxon>
    </lineage>
</organism>
<name>A0A176RW58_9GAMM</name>
<dbReference type="Proteomes" id="UP000076962">
    <property type="component" value="Unassembled WGS sequence"/>
</dbReference>
<gene>
    <name evidence="2" type="ORF">THIOM_004337</name>
</gene>
<reference evidence="2 3" key="1">
    <citation type="submission" date="2016-05" db="EMBL/GenBank/DDBJ databases">
        <title>Single-cell genome of chain-forming Candidatus Thiomargarita nelsonii and comparison to other large sulfur-oxidizing bacteria.</title>
        <authorList>
            <person name="Winkel M."/>
            <person name="Salman V."/>
            <person name="Woyke T."/>
            <person name="Schulz-Vogt H."/>
            <person name="Richter M."/>
            <person name="Flood B."/>
            <person name="Bailey J."/>
            <person name="Amann R."/>
            <person name="Mussmann M."/>
        </authorList>
    </citation>
    <scope>NUCLEOTIDE SEQUENCE [LARGE SCALE GENOMIC DNA]</scope>
    <source>
        <strain evidence="2 3">THI036</strain>
    </source>
</reference>
<keyword evidence="1" id="KW-0812">Transmembrane</keyword>
<dbReference type="AlphaFoldDB" id="A0A176RW58"/>
<keyword evidence="3" id="KW-1185">Reference proteome</keyword>